<reference evidence="1" key="1">
    <citation type="submission" date="2020-04" db="EMBL/GenBank/DDBJ databases">
        <authorList>
            <person name="Chiriac C."/>
            <person name="Salcher M."/>
            <person name="Ghai R."/>
            <person name="Kavagutti S V."/>
        </authorList>
    </citation>
    <scope>NUCLEOTIDE SEQUENCE</scope>
</reference>
<proteinExistence type="predicted"/>
<name>A0A6J5L3B6_9CAUD</name>
<organism evidence="1">
    <name type="scientific">uncultured Caudovirales phage</name>
    <dbReference type="NCBI Taxonomy" id="2100421"/>
    <lineage>
        <taxon>Viruses</taxon>
        <taxon>Duplodnaviria</taxon>
        <taxon>Heunggongvirae</taxon>
        <taxon>Uroviricota</taxon>
        <taxon>Caudoviricetes</taxon>
        <taxon>Peduoviridae</taxon>
        <taxon>Maltschvirus</taxon>
        <taxon>Maltschvirus maltsch</taxon>
    </lineage>
</organism>
<evidence type="ECO:0000313" key="1">
    <source>
        <dbReference type="EMBL" id="CAB4129024.1"/>
    </source>
</evidence>
<gene>
    <name evidence="1" type="ORF">UFOVP111_135</name>
</gene>
<accession>A0A6J5L3B6</accession>
<protein>
    <submittedName>
        <fullName evidence="1">Uncharacterized protein</fullName>
    </submittedName>
</protein>
<sequence length="91" mass="10126">MDKKLYFATIKTATGAHPFCEEETRTGLCGADHEHVYHVEDGDPSELDPDAQSVLAAQFSRQEAPYGTDHTAPVTNIWDAKSVRGRQWPPK</sequence>
<dbReference type="EMBL" id="LR796226">
    <property type="protein sequence ID" value="CAB4129024.1"/>
    <property type="molecule type" value="Genomic_DNA"/>
</dbReference>